<dbReference type="Proteomes" id="UP000269352">
    <property type="component" value="Unassembled WGS sequence"/>
</dbReference>
<accession>A0A388T9H4</accession>
<dbReference type="SUPFAM" id="SSF88874">
    <property type="entry name" value="Receptor-binding domain of short tail fibre protein gp12"/>
    <property type="match status" value="1"/>
</dbReference>
<name>A0A388T9H4_TERA1</name>
<proteinExistence type="predicted"/>
<evidence type="ECO:0000313" key="2">
    <source>
        <dbReference type="Proteomes" id="UP000269352"/>
    </source>
</evidence>
<protein>
    <submittedName>
        <fullName evidence="1">Phage tail fiber protein</fullName>
    </submittedName>
</protein>
<organism evidence="1 2">
    <name type="scientific">Termititenax aidoneus</name>
    <dbReference type="NCBI Taxonomy" id="2218524"/>
    <lineage>
        <taxon>Bacteria</taxon>
        <taxon>Bacillati</taxon>
        <taxon>Candidatus Margulisiibacteriota</taxon>
        <taxon>Candidatus Termititenacia</taxon>
        <taxon>Candidatus Termititenacales</taxon>
        <taxon>Candidatus Termititenacaceae</taxon>
        <taxon>Candidatus Termititenax</taxon>
    </lineage>
</organism>
<reference evidence="1 2" key="1">
    <citation type="journal article" date="2019" name="ISME J.">
        <title>Genome analyses of uncultured TG2/ZB3 bacteria in 'Margulisbacteria' specifically attached to ectosymbiotic spirochetes of protists in the termite gut.</title>
        <authorList>
            <person name="Utami Y.D."/>
            <person name="Kuwahara H."/>
            <person name="Igai K."/>
            <person name="Murakami T."/>
            <person name="Sugaya K."/>
            <person name="Morikawa T."/>
            <person name="Nagura Y."/>
            <person name="Yuki M."/>
            <person name="Deevong P."/>
            <person name="Inoue T."/>
            <person name="Kihara K."/>
            <person name="Lo N."/>
            <person name="Yamada A."/>
            <person name="Ohkuma M."/>
            <person name="Hongoh Y."/>
        </authorList>
    </citation>
    <scope>NUCLEOTIDE SEQUENCE [LARGE SCALE GENOMIC DNA]</scope>
    <source>
        <strain evidence="1">NkOx7-01</strain>
    </source>
</reference>
<dbReference type="AlphaFoldDB" id="A0A388T9H4"/>
<gene>
    <name evidence="1" type="ORF">NO1_0321</name>
</gene>
<dbReference type="EMBL" id="BGZN01000003">
    <property type="protein sequence ID" value="GBR72864.1"/>
    <property type="molecule type" value="Genomic_DNA"/>
</dbReference>
<sequence length="361" mass="38226">MANATGSYSDNFEETPYYIKRGEPLSAEGMNAALNTREKITHKEVYNTEADVLSASNDYYPSSKLVKESLSAAKMALEESIDALSATVSSKEDASNKTGDLDSGGSNAALYPTAQAVKTALDGKENASNKAAIITDVNKDDAVKYPTTGAVTAWAENSNNKATSITTANKDDAVKYPTTGAVTAWAATALMDILLPKGMIIAMENATYYNNASAEFKAKWKICDGGNGTPDLRHKFLRGYQSGDVAAGGADSRSFGIGTNNLPNHNHTFSGTTATGRLPCLGSMHYRDVGANGRPPSGVFSEGSRDGYVVGFEKWFPNEPGLSFSMTPQGSVTGGGSTTPDRITVETVPSYYTVIYVMKVA</sequence>
<keyword evidence="2" id="KW-1185">Reference proteome</keyword>
<evidence type="ECO:0000313" key="1">
    <source>
        <dbReference type="EMBL" id="GBR72864.1"/>
    </source>
</evidence>
<comment type="caution">
    <text evidence="1">The sequence shown here is derived from an EMBL/GenBank/DDBJ whole genome shotgun (WGS) entry which is preliminary data.</text>
</comment>